<dbReference type="GO" id="GO:0043138">
    <property type="term" value="F:3'-5' DNA helicase activity"/>
    <property type="evidence" value="ECO:0007669"/>
    <property type="project" value="TreeGrafter"/>
</dbReference>
<reference evidence="6" key="1">
    <citation type="submission" date="2009-10" db="EMBL/GenBank/DDBJ databases">
        <title>Diversity of trophic interactions inside an arsenic-rich microbial ecosystem.</title>
        <authorList>
            <person name="Bertin P.N."/>
            <person name="Heinrich-Salmeron A."/>
            <person name="Pelletier E."/>
            <person name="Goulhen-Chollet F."/>
            <person name="Arsene-Ploetze F."/>
            <person name="Gallien S."/>
            <person name="Calteau A."/>
            <person name="Vallenet D."/>
            <person name="Casiot C."/>
            <person name="Chane-Woon-Ming B."/>
            <person name="Giloteaux L."/>
            <person name="Barakat M."/>
            <person name="Bonnefoy V."/>
            <person name="Bruneel O."/>
            <person name="Chandler M."/>
            <person name="Cleiss J."/>
            <person name="Duran R."/>
            <person name="Elbaz-Poulichet F."/>
            <person name="Fonknechten N."/>
            <person name="Lauga B."/>
            <person name="Mornico D."/>
            <person name="Ortet P."/>
            <person name="Schaeffer C."/>
            <person name="Siguier P."/>
            <person name="Alexander Thil Smith A."/>
            <person name="Van Dorsselaer A."/>
            <person name="Weissenbach J."/>
            <person name="Medigue C."/>
            <person name="Le Paslier D."/>
        </authorList>
    </citation>
    <scope>NUCLEOTIDE SEQUENCE</scope>
</reference>
<dbReference type="Gene3D" id="3.40.50.300">
    <property type="entry name" value="P-loop containing nucleotide triphosphate hydrolases"/>
    <property type="match status" value="1"/>
</dbReference>
<evidence type="ECO:0000256" key="3">
    <source>
        <dbReference type="ARBA" id="ARBA00022806"/>
    </source>
</evidence>
<gene>
    <name evidence="6" type="ORF">CARN1_0012</name>
</gene>
<dbReference type="PANTHER" id="PTHR11070">
    <property type="entry name" value="UVRD / RECB / PCRA DNA HELICASE FAMILY MEMBER"/>
    <property type="match status" value="1"/>
</dbReference>
<dbReference type="GO" id="GO:0003677">
    <property type="term" value="F:DNA binding"/>
    <property type="evidence" value="ECO:0007669"/>
    <property type="project" value="InterPro"/>
</dbReference>
<dbReference type="EMBL" id="CABL01000009">
    <property type="protein sequence ID" value="CBH75470.1"/>
    <property type="molecule type" value="Genomic_DNA"/>
</dbReference>
<dbReference type="AlphaFoldDB" id="E6PG82"/>
<dbReference type="InterPro" id="IPR014016">
    <property type="entry name" value="UvrD-like_ATP-bd"/>
</dbReference>
<dbReference type="PANTHER" id="PTHR11070:SF2">
    <property type="entry name" value="ATP-DEPENDENT DNA HELICASE SRS2"/>
    <property type="match status" value="1"/>
</dbReference>
<dbReference type="SUPFAM" id="SSF52540">
    <property type="entry name" value="P-loop containing nucleoside triphosphate hydrolases"/>
    <property type="match status" value="1"/>
</dbReference>
<comment type="caution">
    <text evidence="6">The sequence shown here is derived from an EMBL/GenBank/DDBJ whole genome shotgun (WGS) entry which is preliminary data.</text>
</comment>
<proteinExistence type="predicted"/>
<name>E6PG82_9ZZZZ</name>
<evidence type="ECO:0000256" key="1">
    <source>
        <dbReference type="ARBA" id="ARBA00022741"/>
    </source>
</evidence>
<evidence type="ECO:0000256" key="2">
    <source>
        <dbReference type="ARBA" id="ARBA00022801"/>
    </source>
</evidence>
<protein>
    <recommendedName>
        <fullName evidence="5">UvrD-like helicase ATP-binding domain-containing protein</fullName>
    </recommendedName>
</protein>
<dbReference type="GO" id="GO:0033202">
    <property type="term" value="C:DNA helicase complex"/>
    <property type="evidence" value="ECO:0007669"/>
    <property type="project" value="TreeGrafter"/>
</dbReference>
<keyword evidence="2" id="KW-0378">Hydrolase</keyword>
<dbReference type="InterPro" id="IPR000212">
    <property type="entry name" value="DNA_helicase_UvrD/REP"/>
</dbReference>
<feature type="domain" description="UvrD-like helicase ATP-binding" evidence="5">
    <location>
        <begin position="120"/>
        <end position="170"/>
    </location>
</feature>
<sequence>MDQCDVDLLAIERGAVTAPAGCGKTHLIAEALKKHADSKPILVLTHTNAGVAALRGRLDRAGVPSAAYRLMTIDGWAMRLTSTFPQRSECGADLLKLINPGSDYPNIRRGATRVLNGGHIDDILRASYSGLLVDEYQDSSRHQHAMVNRAADALRTCVLGDPLQAIFGFGGDGLPEWDEVCNAFPIAGRLETPWRWVNAGAETLGAWLLGIREPLLGGGSIDLRTAPENVIWIELDGTEDHQRRLRAAQVDPPSKNGTVLIIGDSTNPASQQQFASQIPGAVTVEAVDLKDLTRFGRQFNGAGADALSCLASFAQSVMTNVGAADLLRRVETIRSGRARKPPNEVESAALAFLAGPSHAAAVDVLVEISKDAGVRVYRPAVLRACFKALQECEAQPSLSFYDATVRVREESRLMGRSLPRRAVGSTLLMKGLEAEVAVVLNAEAMNARHLYVAMTRGAFRLVVCSRSPILMPQF</sequence>
<evidence type="ECO:0000256" key="4">
    <source>
        <dbReference type="ARBA" id="ARBA00022840"/>
    </source>
</evidence>
<organism evidence="6">
    <name type="scientific">mine drainage metagenome</name>
    <dbReference type="NCBI Taxonomy" id="410659"/>
    <lineage>
        <taxon>unclassified sequences</taxon>
        <taxon>metagenomes</taxon>
        <taxon>ecological metagenomes</taxon>
    </lineage>
</organism>
<accession>E6PG82</accession>
<dbReference type="InterPro" id="IPR027417">
    <property type="entry name" value="P-loop_NTPase"/>
</dbReference>
<evidence type="ECO:0000259" key="5">
    <source>
        <dbReference type="Pfam" id="PF00580"/>
    </source>
</evidence>
<dbReference type="GO" id="GO:0016787">
    <property type="term" value="F:hydrolase activity"/>
    <property type="evidence" value="ECO:0007669"/>
    <property type="project" value="UniProtKB-KW"/>
</dbReference>
<keyword evidence="3" id="KW-0347">Helicase</keyword>
<dbReference type="GO" id="GO:0000725">
    <property type="term" value="P:recombinational repair"/>
    <property type="evidence" value="ECO:0007669"/>
    <property type="project" value="TreeGrafter"/>
</dbReference>
<keyword evidence="4" id="KW-0067">ATP-binding</keyword>
<dbReference type="Pfam" id="PF00580">
    <property type="entry name" value="UvrD-helicase"/>
    <property type="match status" value="1"/>
</dbReference>
<keyword evidence="1" id="KW-0547">Nucleotide-binding</keyword>
<dbReference type="GO" id="GO:0005524">
    <property type="term" value="F:ATP binding"/>
    <property type="evidence" value="ECO:0007669"/>
    <property type="project" value="UniProtKB-KW"/>
</dbReference>
<dbReference type="GO" id="GO:0005829">
    <property type="term" value="C:cytosol"/>
    <property type="evidence" value="ECO:0007669"/>
    <property type="project" value="TreeGrafter"/>
</dbReference>
<evidence type="ECO:0000313" key="6">
    <source>
        <dbReference type="EMBL" id="CBH75470.1"/>
    </source>
</evidence>